<keyword evidence="2" id="KW-1185">Reference proteome</keyword>
<dbReference type="EMBL" id="BSXG01000122">
    <property type="protein sequence ID" value="GME46117.1"/>
    <property type="molecule type" value="Genomic_DNA"/>
</dbReference>
<gene>
    <name evidence="1" type="primary">g6809</name>
    <name evidence="1" type="ORF">NpPPO83_00006809</name>
</gene>
<evidence type="ECO:0000313" key="1">
    <source>
        <dbReference type="EMBL" id="GME46117.1"/>
    </source>
</evidence>
<accession>A0ACB5SKZ6</accession>
<evidence type="ECO:0000313" key="2">
    <source>
        <dbReference type="Proteomes" id="UP001165186"/>
    </source>
</evidence>
<proteinExistence type="predicted"/>
<sequence length="228" mass="22537">MNTLLSNHLPTASPPSTLLPSSLALLTSNNAVAALGATTPNPSTLHIAPNLPPLCLTHTSSSAAPLYTSHTVFALTCSTPNLATTSASASPPPPSTNPPPPLHHPTTLARTSASTAANSANPPTTPIRAHTSPTVTRASYAIHIATRHPSTAVAIRAPSTGSAYSGCPTAPTATAPAGVRASGSGAGAGVARESSASPAGRLSAEAQAWCGMKAVVSRGWGPRAGGTE</sequence>
<comment type="caution">
    <text evidence="1">The sequence shown here is derived from an EMBL/GenBank/DDBJ whole genome shotgun (WGS) entry which is preliminary data.</text>
</comment>
<reference evidence="1" key="1">
    <citation type="submission" date="2024-09" db="EMBL/GenBank/DDBJ databases">
        <title>Draft Genome Sequences of Neofusicoccum parvum.</title>
        <authorList>
            <person name="Ashida A."/>
            <person name="Camagna M."/>
            <person name="Tanaka A."/>
            <person name="Takemoto D."/>
        </authorList>
    </citation>
    <scope>NUCLEOTIDE SEQUENCE</scope>
    <source>
        <strain evidence="1">PPO83</strain>
    </source>
</reference>
<name>A0ACB5SKZ6_9PEZI</name>
<protein>
    <submittedName>
        <fullName evidence="1">Uncharacterized protein</fullName>
    </submittedName>
</protein>
<dbReference type="Proteomes" id="UP001165186">
    <property type="component" value="Unassembled WGS sequence"/>
</dbReference>
<organism evidence="1 2">
    <name type="scientific">Neofusicoccum parvum</name>
    <dbReference type="NCBI Taxonomy" id="310453"/>
    <lineage>
        <taxon>Eukaryota</taxon>
        <taxon>Fungi</taxon>
        <taxon>Dikarya</taxon>
        <taxon>Ascomycota</taxon>
        <taxon>Pezizomycotina</taxon>
        <taxon>Dothideomycetes</taxon>
        <taxon>Dothideomycetes incertae sedis</taxon>
        <taxon>Botryosphaeriales</taxon>
        <taxon>Botryosphaeriaceae</taxon>
        <taxon>Neofusicoccum</taxon>
    </lineage>
</organism>